<keyword evidence="9" id="KW-0175">Coiled coil</keyword>
<gene>
    <name evidence="11" type="ORF">MERR_LOCUS12474</name>
</gene>
<dbReference type="PANTHER" id="PTHR22952:SF470">
    <property type="entry name" value="ABSCISIC ACID-INSENSITIVE 5-LIKE PROTEIN 6"/>
    <property type="match status" value="1"/>
</dbReference>
<comment type="similarity">
    <text evidence="8">Belongs to the bZIP family. ABI5 subfamily.</text>
</comment>
<sequence length="456" mass="49879">MGSRLNFVDGVSDEVTNPKLPTLGSSGLLPLTRQNSVFSLTFDEFQNSWGGGIGKDFGSMNMDELLKNIWTAEESHSMMGNNNSTNFNNINNGGSSGNTVVNSGNNNNNGVLPVGVGGESSGFYSGGSLQRQGSITLPRTISQKRVDDVWKELMKEDDIGNGVVNGGTTSGIPQRQQTLGEMTLEEFLFRAGVVREESQAQPVERLDNFNGGFYGFGSNGGLGSARNGFGSNQPHDFSGNGAAVRPDLLAPQAQPLQMQQPQKVQQPQQLIQKQERPFATQTTITFSNTVDADNCSQPAIQEVKPSILGIRDHATMNNNLLQAVDFKTGVTVAAVSPGSQMSPDLTPKSAMDASLSPVPYMFGRVRKTGAVLEKVIERRQKRMIKNRESAARSRARKQAYTLELEAEVAQLKELNDELQRKQVEILEKQKKQLLEPIRQSWGCKRQCLRRTLTGPW</sequence>
<dbReference type="PROSITE" id="PS50217">
    <property type="entry name" value="BZIP"/>
    <property type="match status" value="1"/>
</dbReference>
<evidence type="ECO:0000256" key="1">
    <source>
        <dbReference type="ARBA" id="ARBA00004123"/>
    </source>
</evidence>
<dbReference type="GO" id="GO:0003700">
    <property type="term" value="F:DNA-binding transcription factor activity"/>
    <property type="evidence" value="ECO:0007669"/>
    <property type="project" value="InterPro"/>
</dbReference>
<accession>A0A6D2I9C4</accession>
<evidence type="ECO:0000256" key="4">
    <source>
        <dbReference type="ARBA" id="ARBA00023015"/>
    </source>
</evidence>
<dbReference type="Pfam" id="PF00170">
    <property type="entry name" value="bZIP_1"/>
    <property type="match status" value="1"/>
</dbReference>
<feature type="coiled-coil region" evidence="9">
    <location>
        <begin position="397"/>
        <end position="431"/>
    </location>
</feature>
<dbReference type="EMBL" id="CACVBM020000998">
    <property type="protein sequence ID" value="CAA7025239.1"/>
    <property type="molecule type" value="Genomic_DNA"/>
</dbReference>
<comment type="subcellular location">
    <subcellularLocation>
        <location evidence="1">Nucleus</location>
    </subcellularLocation>
</comment>
<evidence type="ECO:0000313" key="11">
    <source>
        <dbReference type="EMBL" id="CAA7025239.1"/>
    </source>
</evidence>
<dbReference type="PANTHER" id="PTHR22952">
    <property type="entry name" value="CAMP-RESPONSE ELEMENT BINDING PROTEIN-RELATED"/>
    <property type="match status" value="1"/>
</dbReference>
<comment type="caution">
    <text evidence="11">The sequence shown here is derived from an EMBL/GenBank/DDBJ whole genome shotgun (WGS) entry which is preliminary data.</text>
</comment>
<evidence type="ECO:0000256" key="5">
    <source>
        <dbReference type="ARBA" id="ARBA00023125"/>
    </source>
</evidence>
<keyword evidence="5" id="KW-0238">DNA-binding</keyword>
<dbReference type="Gene3D" id="1.20.5.170">
    <property type="match status" value="1"/>
</dbReference>
<proteinExistence type="inferred from homology"/>
<protein>
    <recommendedName>
        <fullName evidence="10">BZIP domain-containing protein</fullName>
    </recommendedName>
</protein>
<evidence type="ECO:0000256" key="2">
    <source>
        <dbReference type="ARBA" id="ARBA00022553"/>
    </source>
</evidence>
<dbReference type="OrthoDB" id="1927218at2759"/>
<dbReference type="GO" id="GO:0005634">
    <property type="term" value="C:nucleus"/>
    <property type="evidence" value="ECO:0007669"/>
    <property type="project" value="UniProtKB-SubCell"/>
</dbReference>
<keyword evidence="2" id="KW-0597">Phosphoprotein</keyword>
<organism evidence="11 12">
    <name type="scientific">Microthlaspi erraticum</name>
    <dbReference type="NCBI Taxonomy" id="1685480"/>
    <lineage>
        <taxon>Eukaryota</taxon>
        <taxon>Viridiplantae</taxon>
        <taxon>Streptophyta</taxon>
        <taxon>Embryophyta</taxon>
        <taxon>Tracheophyta</taxon>
        <taxon>Spermatophyta</taxon>
        <taxon>Magnoliopsida</taxon>
        <taxon>eudicotyledons</taxon>
        <taxon>Gunneridae</taxon>
        <taxon>Pentapetalae</taxon>
        <taxon>rosids</taxon>
        <taxon>malvids</taxon>
        <taxon>Brassicales</taxon>
        <taxon>Brassicaceae</taxon>
        <taxon>Coluteocarpeae</taxon>
        <taxon>Microthlaspi</taxon>
    </lineage>
</organism>
<evidence type="ECO:0000256" key="3">
    <source>
        <dbReference type="ARBA" id="ARBA00022682"/>
    </source>
</evidence>
<feature type="domain" description="BZIP" evidence="10">
    <location>
        <begin position="376"/>
        <end position="421"/>
    </location>
</feature>
<dbReference type="InterPro" id="IPR004827">
    <property type="entry name" value="bZIP"/>
</dbReference>
<name>A0A6D2I9C4_9BRAS</name>
<evidence type="ECO:0000256" key="6">
    <source>
        <dbReference type="ARBA" id="ARBA00023163"/>
    </source>
</evidence>
<dbReference type="Proteomes" id="UP000467841">
    <property type="component" value="Unassembled WGS sequence"/>
</dbReference>
<keyword evidence="12" id="KW-1185">Reference proteome</keyword>
<dbReference type="GO" id="GO:0003677">
    <property type="term" value="F:DNA binding"/>
    <property type="evidence" value="ECO:0007669"/>
    <property type="project" value="UniProtKB-KW"/>
</dbReference>
<evidence type="ECO:0000256" key="8">
    <source>
        <dbReference type="ARBA" id="ARBA00061369"/>
    </source>
</evidence>
<dbReference type="InterPro" id="IPR046347">
    <property type="entry name" value="bZIP_sf"/>
</dbReference>
<keyword evidence="4" id="KW-0805">Transcription regulation</keyword>
<keyword evidence="3" id="KW-0938">Abscisic acid signaling pathway</keyword>
<evidence type="ECO:0000313" key="12">
    <source>
        <dbReference type="Proteomes" id="UP000467841"/>
    </source>
</evidence>
<evidence type="ECO:0000256" key="9">
    <source>
        <dbReference type="SAM" id="Coils"/>
    </source>
</evidence>
<dbReference type="GO" id="GO:0045893">
    <property type="term" value="P:positive regulation of DNA-templated transcription"/>
    <property type="evidence" value="ECO:0007669"/>
    <property type="project" value="InterPro"/>
</dbReference>
<keyword evidence="7" id="KW-0539">Nucleus</keyword>
<dbReference type="CDD" id="cd14707">
    <property type="entry name" value="bZIP_plant_BZIP46"/>
    <property type="match status" value="1"/>
</dbReference>
<dbReference type="AlphaFoldDB" id="A0A6D2I9C4"/>
<dbReference type="PROSITE" id="PS00036">
    <property type="entry name" value="BZIP_BASIC"/>
    <property type="match status" value="1"/>
</dbReference>
<evidence type="ECO:0000256" key="7">
    <source>
        <dbReference type="ARBA" id="ARBA00023242"/>
    </source>
</evidence>
<evidence type="ECO:0000259" key="10">
    <source>
        <dbReference type="PROSITE" id="PS50217"/>
    </source>
</evidence>
<reference evidence="11" key="1">
    <citation type="submission" date="2020-01" db="EMBL/GenBank/DDBJ databases">
        <authorList>
            <person name="Mishra B."/>
        </authorList>
    </citation>
    <scope>NUCLEOTIDE SEQUENCE [LARGE SCALE GENOMIC DNA]</scope>
</reference>
<dbReference type="FunFam" id="1.20.5.170:FF:000048">
    <property type="entry name" value="ABSCISIC ACID-INSENSITIVE 5-like protein 5"/>
    <property type="match status" value="1"/>
</dbReference>
<dbReference type="SMART" id="SM00338">
    <property type="entry name" value="BRLZ"/>
    <property type="match status" value="1"/>
</dbReference>
<dbReference type="InterPro" id="IPR043452">
    <property type="entry name" value="BZIP46-like"/>
</dbReference>
<dbReference type="GO" id="GO:0009738">
    <property type="term" value="P:abscisic acid-activated signaling pathway"/>
    <property type="evidence" value="ECO:0007669"/>
    <property type="project" value="UniProtKB-KW"/>
</dbReference>
<dbReference type="SUPFAM" id="SSF57959">
    <property type="entry name" value="Leucine zipper domain"/>
    <property type="match status" value="1"/>
</dbReference>
<keyword evidence="6" id="KW-0804">Transcription</keyword>